<evidence type="ECO:0000256" key="1">
    <source>
        <dbReference type="ARBA" id="ARBA00009353"/>
    </source>
</evidence>
<dbReference type="PANTHER" id="PTHR11092:SF0">
    <property type="entry name" value="EPIMERASE FAMILY PROTEIN SDR39U1"/>
    <property type="match status" value="1"/>
</dbReference>
<evidence type="ECO:0000313" key="5">
    <source>
        <dbReference type="Proteomes" id="UP001501777"/>
    </source>
</evidence>
<comment type="similarity">
    <text evidence="1">Belongs to the NAD(P)-dependent epimerase/dehydratase family. SDR39U1 subfamily.</text>
</comment>
<name>A0ABP5Y8S8_STRLO</name>
<dbReference type="SUPFAM" id="SSF51735">
    <property type="entry name" value="NAD(P)-binding Rossmann-fold domains"/>
    <property type="match status" value="1"/>
</dbReference>
<dbReference type="EMBL" id="BAAASG010000002">
    <property type="protein sequence ID" value="GAA2476948.1"/>
    <property type="molecule type" value="Genomic_DNA"/>
</dbReference>
<protein>
    <submittedName>
        <fullName evidence="4">TIGR01777 family oxidoreductase</fullName>
    </submittedName>
</protein>
<dbReference type="InterPro" id="IPR001509">
    <property type="entry name" value="Epimerase_deHydtase"/>
</dbReference>
<evidence type="ECO:0000259" key="2">
    <source>
        <dbReference type="Pfam" id="PF01370"/>
    </source>
</evidence>
<organism evidence="4 5">
    <name type="scientific">Streptomyces longisporus</name>
    <dbReference type="NCBI Taxonomy" id="1948"/>
    <lineage>
        <taxon>Bacteria</taxon>
        <taxon>Bacillati</taxon>
        <taxon>Actinomycetota</taxon>
        <taxon>Actinomycetes</taxon>
        <taxon>Kitasatosporales</taxon>
        <taxon>Streptomycetaceae</taxon>
        <taxon>Streptomyces</taxon>
    </lineage>
</organism>
<dbReference type="RefSeq" id="WP_344398891.1">
    <property type="nucleotide sequence ID" value="NZ_BAAASG010000002.1"/>
</dbReference>
<accession>A0ABP5Y8S8</accession>
<gene>
    <name evidence="4" type="ORF">GCM10010276_11110</name>
</gene>
<dbReference type="PANTHER" id="PTHR11092">
    <property type="entry name" value="SUGAR NUCLEOTIDE EPIMERASE RELATED"/>
    <property type="match status" value="1"/>
</dbReference>
<proteinExistence type="inferred from homology"/>
<dbReference type="NCBIfam" id="TIGR01777">
    <property type="entry name" value="yfcH"/>
    <property type="match status" value="1"/>
</dbReference>
<feature type="domain" description="DUF1731" evidence="3">
    <location>
        <begin position="254"/>
        <end position="298"/>
    </location>
</feature>
<reference evidence="5" key="1">
    <citation type="journal article" date="2019" name="Int. J. Syst. Evol. Microbiol.">
        <title>The Global Catalogue of Microorganisms (GCM) 10K type strain sequencing project: providing services to taxonomists for standard genome sequencing and annotation.</title>
        <authorList>
            <consortium name="The Broad Institute Genomics Platform"/>
            <consortium name="The Broad Institute Genome Sequencing Center for Infectious Disease"/>
            <person name="Wu L."/>
            <person name="Ma J."/>
        </authorList>
    </citation>
    <scope>NUCLEOTIDE SEQUENCE [LARGE SCALE GENOMIC DNA]</scope>
    <source>
        <strain evidence="5">JCM 4395</strain>
    </source>
</reference>
<dbReference type="Pfam" id="PF08338">
    <property type="entry name" value="DUF1731"/>
    <property type="match status" value="1"/>
</dbReference>
<feature type="domain" description="NAD-dependent epimerase/dehydratase" evidence="2">
    <location>
        <begin position="3"/>
        <end position="218"/>
    </location>
</feature>
<sequence>MHVVISGSSGLIGGALAASLLADGHRVTRLVRREPQTRADGSVEARWDPRASAVAVGPAVLDGADAVVGLAGAGVGDRRWTAAYKKEIRESRVRGTAALAEAIRGCEKPPRVFVSGSAVGYYGETGQTVVDESGGPGQDFLAGVCQEWEAAADAARAAGTRVVTTRFGIVVSGAGGAMGRLLPPARAGLGGRLGNGRQYWSYISLPDTVRALRHLLDTESVSGPVNMTTPHPATNRDITAAIGKALHRPTVLPVPGFALRLVLGEFADGILMSQRVVPGRLLDSGFTFEHPTFEAALGSAVH</sequence>
<dbReference type="Proteomes" id="UP001501777">
    <property type="component" value="Unassembled WGS sequence"/>
</dbReference>
<comment type="caution">
    <text evidence="4">The sequence shown here is derived from an EMBL/GenBank/DDBJ whole genome shotgun (WGS) entry which is preliminary data.</text>
</comment>
<evidence type="ECO:0000259" key="3">
    <source>
        <dbReference type="Pfam" id="PF08338"/>
    </source>
</evidence>
<keyword evidence="5" id="KW-1185">Reference proteome</keyword>
<dbReference type="InterPro" id="IPR013549">
    <property type="entry name" value="DUF1731"/>
</dbReference>
<evidence type="ECO:0000313" key="4">
    <source>
        <dbReference type="EMBL" id="GAA2476948.1"/>
    </source>
</evidence>
<dbReference type="InterPro" id="IPR010099">
    <property type="entry name" value="SDR39U1"/>
</dbReference>
<dbReference type="Gene3D" id="3.40.50.720">
    <property type="entry name" value="NAD(P)-binding Rossmann-like Domain"/>
    <property type="match status" value="1"/>
</dbReference>
<dbReference type="InterPro" id="IPR036291">
    <property type="entry name" value="NAD(P)-bd_dom_sf"/>
</dbReference>
<dbReference type="Pfam" id="PF01370">
    <property type="entry name" value="Epimerase"/>
    <property type="match status" value="1"/>
</dbReference>